<dbReference type="PROSITE" id="PS51387">
    <property type="entry name" value="FAD_PCMH"/>
    <property type="match status" value="1"/>
</dbReference>
<dbReference type="PANTHER" id="PTHR42973:SF13">
    <property type="entry name" value="FAD-BINDING PCMH-TYPE DOMAIN-CONTAINING PROTEIN"/>
    <property type="match status" value="1"/>
</dbReference>
<proteinExistence type="inferred from homology"/>
<dbReference type="InterPro" id="IPR050416">
    <property type="entry name" value="FAD-linked_Oxidoreductase"/>
</dbReference>
<dbReference type="InterPro" id="IPR016166">
    <property type="entry name" value="FAD-bd_PCMH"/>
</dbReference>
<dbReference type="InterPro" id="IPR006094">
    <property type="entry name" value="Oxid_FAD_bind_N"/>
</dbReference>
<dbReference type="Gene3D" id="3.30.465.10">
    <property type="match status" value="1"/>
</dbReference>
<keyword evidence="3" id="KW-0274">FAD</keyword>
<dbReference type="Pfam" id="PF01565">
    <property type="entry name" value="FAD_binding_4"/>
    <property type="match status" value="1"/>
</dbReference>
<keyword evidence="4" id="KW-0560">Oxidoreductase</keyword>
<dbReference type="AlphaFoldDB" id="A0A6A6V5Q8"/>
<gene>
    <name evidence="6" type="ORF">M011DRAFT_495810</name>
</gene>
<dbReference type="OrthoDB" id="2151789at2759"/>
<dbReference type="SUPFAM" id="SSF56176">
    <property type="entry name" value="FAD-binding/transporter-associated domain-like"/>
    <property type="match status" value="1"/>
</dbReference>
<keyword evidence="2" id="KW-0285">Flavoprotein</keyword>
<reference evidence="6" key="1">
    <citation type="journal article" date="2020" name="Stud. Mycol.">
        <title>101 Dothideomycetes genomes: a test case for predicting lifestyles and emergence of pathogens.</title>
        <authorList>
            <person name="Haridas S."/>
            <person name="Albert R."/>
            <person name="Binder M."/>
            <person name="Bloem J."/>
            <person name="Labutti K."/>
            <person name="Salamov A."/>
            <person name="Andreopoulos B."/>
            <person name="Baker S."/>
            <person name="Barry K."/>
            <person name="Bills G."/>
            <person name="Bluhm B."/>
            <person name="Cannon C."/>
            <person name="Castanera R."/>
            <person name="Culley D."/>
            <person name="Daum C."/>
            <person name="Ezra D."/>
            <person name="Gonzalez J."/>
            <person name="Henrissat B."/>
            <person name="Kuo A."/>
            <person name="Liang C."/>
            <person name="Lipzen A."/>
            <person name="Lutzoni F."/>
            <person name="Magnuson J."/>
            <person name="Mondo S."/>
            <person name="Nolan M."/>
            <person name="Ohm R."/>
            <person name="Pangilinan J."/>
            <person name="Park H.-J."/>
            <person name="Ramirez L."/>
            <person name="Alfaro M."/>
            <person name="Sun H."/>
            <person name="Tritt A."/>
            <person name="Yoshinaga Y."/>
            <person name="Zwiers L.-H."/>
            <person name="Turgeon B."/>
            <person name="Goodwin S."/>
            <person name="Spatafora J."/>
            <person name="Crous P."/>
            <person name="Grigoriev I."/>
        </authorList>
    </citation>
    <scope>NUCLEOTIDE SEQUENCE</scope>
    <source>
        <strain evidence="6">CBS 119925</strain>
    </source>
</reference>
<dbReference type="GO" id="GO:0016491">
    <property type="term" value="F:oxidoreductase activity"/>
    <property type="evidence" value="ECO:0007669"/>
    <property type="project" value="UniProtKB-KW"/>
</dbReference>
<name>A0A6A6V5Q8_9PLEO</name>
<accession>A0A6A6V5Q8</accession>
<sequence>MSAPEHAPHCIYQPRTAADVALAIIILRQTGCPFAVKSGGHGRYPGESTVEGGVLIDLVKLNHIEVSTDRTTVTVGPGNRWLVVYTAIQPLGLIVVGGRDADVGVGGFLLGGGISFHSSLHGWGSDNIQSYEVVLANGTIVTASKTKNSDLFHALRGGGGNFGIVTSFTLDAYPYNGIWGGVRDLKTSVILTHGYHMDQFIWSLDLEYCEAVDQPPTSLQPFMDIPALLDGTGKSHVSTLALAMSRQSNIGHRNSYWVLAAKLDIRILEFYADIFVEECSKHLDIPGFNPCGDIQIITGGMLKGMAKNGGNVLGLSKSQEPLLIFNPCPRWKNKEDDGTILALFQKIIRKVKTRATELGLDHEYLYMNYASQCQDVVAGYGADEKEFMLQVSKEFDSDAVFQKLRAGGFKLRGAPQVW</sequence>
<dbReference type="InterPro" id="IPR016169">
    <property type="entry name" value="FAD-bd_PCMH_sub2"/>
</dbReference>
<comment type="similarity">
    <text evidence="1">Belongs to the oxygen-dependent FAD-linked oxidoreductase family.</text>
</comment>
<evidence type="ECO:0000313" key="6">
    <source>
        <dbReference type="EMBL" id="KAF2745054.1"/>
    </source>
</evidence>
<evidence type="ECO:0000259" key="5">
    <source>
        <dbReference type="PROSITE" id="PS51387"/>
    </source>
</evidence>
<evidence type="ECO:0000256" key="1">
    <source>
        <dbReference type="ARBA" id="ARBA00005466"/>
    </source>
</evidence>
<keyword evidence="7" id="KW-1185">Reference proteome</keyword>
<dbReference type="PANTHER" id="PTHR42973">
    <property type="entry name" value="BINDING OXIDOREDUCTASE, PUTATIVE (AFU_ORTHOLOGUE AFUA_1G17690)-RELATED"/>
    <property type="match status" value="1"/>
</dbReference>
<dbReference type="GO" id="GO:0071949">
    <property type="term" value="F:FAD binding"/>
    <property type="evidence" value="ECO:0007669"/>
    <property type="project" value="InterPro"/>
</dbReference>
<evidence type="ECO:0000256" key="3">
    <source>
        <dbReference type="ARBA" id="ARBA00022827"/>
    </source>
</evidence>
<evidence type="ECO:0000256" key="2">
    <source>
        <dbReference type="ARBA" id="ARBA00022630"/>
    </source>
</evidence>
<feature type="domain" description="FAD-binding PCMH-type" evidence="5">
    <location>
        <begin position="4"/>
        <end position="175"/>
    </location>
</feature>
<dbReference type="InterPro" id="IPR036318">
    <property type="entry name" value="FAD-bd_PCMH-like_sf"/>
</dbReference>
<evidence type="ECO:0000256" key="4">
    <source>
        <dbReference type="ARBA" id="ARBA00023002"/>
    </source>
</evidence>
<evidence type="ECO:0000313" key="7">
    <source>
        <dbReference type="Proteomes" id="UP000799440"/>
    </source>
</evidence>
<dbReference type="Proteomes" id="UP000799440">
    <property type="component" value="Unassembled WGS sequence"/>
</dbReference>
<organism evidence="6 7">
    <name type="scientific">Sporormia fimetaria CBS 119925</name>
    <dbReference type="NCBI Taxonomy" id="1340428"/>
    <lineage>
        <taxon>Eukaryota</taxon>
        <taxon>Fungi</taxon>
        <taxon>Dikarya</taxon>
        <taxon>Ascomycota</taxon>
        <taxon>Pezizomycotina</taxon>
        <taxon>Dothideomycetes</taxon>
        <taxon>Pleosporomycetidae</taxon>
        <taxon>Pleosporales</taxon>
        <taxon>Sporormiaceae</taxon>
        <taxon>Sporormia</taxon>
    </lineage>
</organism>
<dbReference type="EMBL" id="MU006584">
    <property type="protein sequence ID" value="KAF2745054.1"/>
    <property type="molecule type" value="Genomic_DNA"/>
</dbReference>
<protein>
    <submittedName>
        <fullName evidence="6">FAD-binding domain-containing protein</fullName>
    </submittedName>
</protein>